<feature type="region of interest" description="Disordered" evidence="8">
    <location>
        <begin position="221"/>
        <end position="256"/>
    </location>
</feature>
<reference evidence="10" key="1">
    <citation type="submission" date="2025-08" db="UniProtKB">
        <authorList>
            <consortium name="Ensembl"/>
        </authorList>
    </citation>
    <scope>IDENTIFICATION</scope>
</reference>
<keyword evidence="6 9" id="KW-0472">Membrane</keyword>
<dbReference type="Ensembl" id="ENSZALT00000028049.1">
    <property type="protein sequence ID" value="ENSZALP00000021495.1"/>
    <property type="gene ID" value="ENSZALG00000016819.1"/>
</dbReference>
<evidence type="ECO:0000256" key="2">
    <source>
        <dbReference type="ARBA" id="ARBA00022692"/>
    </source>
</evidence>
<feature type="region of interest" description="Disordered" evidence="8">
    <location>
        <begin position="49"/>
        <end position="153"/>
    </location>
</feature>
<evidence type="ECO:0000313" key="11">
    <source>
        <dbReference type="Proteomes" id="UP000694413"/>
    </source>
</evidence>
<evidence type="ECO:0000256" key="6">
    <source>
        <dbReference type="ARBA" id="ARBA00023136"/>
    </source>
</evidence>
<protein>
    <submittedName>
        <fullName evidence="10">Podocalyxin like 2</fullName>
    </submittedName>
</protein>
<feature type="compositionally biased region" description="Polar residues" evidence="8">
    <location>
        <begin position="347"/>
        <end position="360"/>
    </location>
</feature>
<keyword evidence="4" id="KW-0130">Cell adhesion</keyword>
<feature type="region of interest" description="Disordered" evidence="8">
    <location>
        <begin position="756"/>
        <end position="779"/>
    </location>
</feature>
<keyword evidence="11" id="KW-1185">Reference proteome</keyword>
<feature type="compositionally biased region" description="Gly residues" evidence="8">
    <location>
        <begin position="114"/>
        <end position="125"/>
    </location>
</feature>
<evidence type="ECO:0000256" key="1">
    <source>
        <dbReference type="ARBA" id="ARBA00004479"/>
    </source>
</evidence>
<evidence type="ECO:0000256" key="9">
    <source>
        <dbReference type="SAM" id="Phobius"/>
    </source>
</evidence>
<evidence type="ECO:0000256" key="3">
    <source>
        <dbReference type="ARBA" id="ARBA00022729"/>
    </source>
</evidence>
<feature type="region of interest" description="Disordered" evidence="8">
    <location>
        <begin position="451"/>
        <end position="482"/>
    </location>
</feature>
<keyword evidence="7" id="KW-0325">Glycoprotein</keyword>
<dbReference type="InterPro" id="IPR042397">
    <property type="entry name" value="PODXL2"/>
</dbReference>
<dbReference type="InterPro" id="IPR013836">
    <property type="entry name" value="CD34/Podocalyxin"/>
</dbReference>
<feature type="compositionally biased region" description="Basic residues" evidence="8">
    <location>
        <begin position="70"/>
        <end position="80"/>
    </location>
</feature>
<feature type="compositionally biased region" description="Gly residues" evidence="8">
    <location>
        <begin position="135"/>
        <end position="151"/>
    </location>
</feature>
<feature type="region of interest" description="Disordered" evidence="8">
    <location>
        <begin position="341"/>
        <end position="366"/>
    </location>
</feature>
<name>A0A8D2NHB7_ZONAL</name>
<dbReference type="PANTHER" id="PTHR15594">
    <property type="entry name" value="PODOCALYXIN-LIKE PROTEIN 2"/>
    <property type="match status" value="1"/>
</dbReference>
<dbReference type="GO" id="GO:0005886">
    <property type="term" value="C:plasma membrane"/>
    <property type="evidence" value="ECO:0007669"/>
    <property type="project" value="UniProtKB-ARBA"/>
</dbReference>
<comment type="subcellular location">
    <subcellularLocation>
        <location evidence="1">Membrane</location>
        <topology evidence="1">Single-pass type I membrane protein</topology>
    </subcellularLocation>
</comment>
<sequence length="806" mass="85151">MRRVSALGAVAAPELRLPGLCSPGLCPCCRAGSGASPLPSRGLITLARRKQPRRRHSLWAPGPACGDRGRGRRPGGRRLRRQELGANGGQRSAPGPPLGGQCGPPWRLPAPGAAPGGGRTGGGGAGRRDAERGRAAGGRGGEGQSPAGGGAAPLPVKRRCGRAAAAAMQPLHRALALLLLLLLAAGTLCLCLASSEDPTADGLTSTSLLEFAMMSHLEAMNSHEQTRPEAAEPDLAPGSLHAAPGSGFASEENEESKILQPPQYFWEDGGELNDSSLDLGPATDYTFPASSQKALPKQNGTQADNWEMATVQPPAEFVEPDLHTPFSTLEEEEGLLPIDHSRGGMESLQTSGPELTSSEPVDQEDSFSLPFSTASARPGVVTEAAIGGQEEDSVSPGLDLGSSMGPGLLPVPSTFSTTVAARSPIDSEELLEVTTGDTWAVGGADSELAVATTGAEPAETTVEAGGEEHSAREEVSEPTVGWEMLEPTVLTEMEQTVETPVGTPSPAGSSPGTQTTPGSEQQPSSVSLWDRADEPELDPLWNDTEPATETAAAGRSSSPPPGDARMAMLPTELPWDSAQVICKDWSNLAGKNYIILNMSDNIDCEEFRLERGPQLLALVEDAFSRQAEGLQDRWLISLSKPNENDKHLLMTLSGEQGVIPTKDVLMALGDVKRSLAEIGIQNYSTTTSCQSHPNQTRSDYGKLFVVLVIIGSICAIIIVLGLIYNCWQRRLPKMKNMSHGEELRFVENGCHDNPTLDVASDSQSEMQEKKPSVNGGNTINGPDSWDVLINKQASEDVDVFEEDTHL</sequence>
<keyword evidence="2 9" id="KW-0812">Transmembrane</keyword>
<evidence type="ECO:0000313" key="10">
    <source>
        <dbReference type="Ensembl" id="ENSZALP00000021495.1"/>
    </source>
</evidence>
<feature type="region of interest" description="Disordered" evidence="8">
    <location>
        <begin position="494"/>
        <end position="568"/>
    </location>
</feature>
<dbReference type="PANTHER" id="PTHR15594:SF1">
    <property type="entry name" value="PODOCALYXIN-LIKE PROTEIN 2"/>
    <property type="match status" value="1"/>
</dbReference>
<evidence type="ECO:0000256" key="8">
    <source>
        <dbReference type="SAM" id="MobiDB-lite"/>
    </source>
</evidence>
<proteinExistence type="predicted"/>
<dbReference type="AlphaFoldDB" id="A0A8D2NHB7"/>
<accession>A0A8D2NHB7</accession>
<keyword evidence="5 9" id="KW-1133">Transmembrane helix</keyword>
<evidence type="ECO:0000256" key="7">
    <source>
        <dbReference type="ARBA" id="ARBA00023180"/>
    </source>
</evidence>
<dbReference type="Proteomes" id="UP000694413">
    <property type="component" value="Unassembled WGS sequence"/>
</dbReference>
<feature type="region of interest" description="Disordered" evidence="8">
    <location>
        <begin position="281"/>
        <end position="300"/>
    </location>
</feature>
<reference evidence="10" key="2">
    <citation type="submission" date="2025-09" db="UniProtKB">
        <authorList>
            <consortium name="Ensembl"/>
        </authorList>
    </citation>
    <scope>IDENTIFICATION</scope>
</reference>
<keyword evidence="3" id="KW-0732">Signal</keyword>
<organism evidence="10 11">
    <name type="scientific">Zonotrichia albicollis</name>
    <name type="common">White-throated sparrow</name>
    <name type="synonym">Fringilla albicollis</name>
    <dbReference type="NCBI Taxonomy" id="44394"/>
    <lineage>
        <taxon>Eukaryota</taxon>
        <taxon>Metazoa</taxon>
        <taxon>Chordata</taxon>
        <taxon>Craniata</taxon>
        <taxon>Vertebrata</taxon>
        <taxon>Euteleostomi</taxon>
        <taxon>Archelosauria</taxon>
        <taxon>Archosauria</taxon>
        <taxon>Dinosauria</taxon>
        <taxon>Saurischia</taxon>
        <taxon>Theropoda</taxon>
        <taxon>Coelurosauria</taxon>
        <taxon>Aves</taxon>
        <taxon>Neognathae</taxon>
        <taxon>Neoaves</taxon>
        <taxon>Telluraves</taxon>
        <taxon>Australaves</taxon>
        <taxon>Passeriformes</taxon>
        <taxon>Passerellidae</taxon>
        <taxon>Zonotrichia</taxon>
    </lineage>
</organism>
<evidence type="ECO:0000256" key="4">
    <source>
        <dbReference type="ARBA" id="ARBA00022889"/>
    </source>
</evidence>
<feature type="compositionally biased region" description="Polar residues" evidence="8">
    <location>
        <begin position="506"/>
        <end position="527"/>
    </location>
</feature>
<feature type="compositionally biased region" description="Polar residues" evidence="8">
    <location>
        <begin position="288"/>
        <end position="300"/>
    </location>
</feature>
<feature type="compositionally biased region" description="Low complexity" evidence="8">
    <location>
        <begin position="103"/>
        <end position="113"/>
    </location>
</feature>
<evidence type="ECO:0000256" key="5">
    <source>
        <dbReference type="ARBA" id="ARBA00022989"/>
    </source>
</evidence>
<feature type="transmembrane region" description="Helical" evidence="9">
    <location>
        <begin position="703"/>
        <end position="727"/>
    </location>
</feature>
<feature type="compositionally biased region" description="Basic and acidic residues" evidence="8">
    <location>
        <begin position="466"/>
        <end position="475"/>
    </location>
</feature>
<gene>
    <name evidence="10" type="primary">PODXL2</name>
</gene>
<dbReference type="GO" id="GO:0050901">
    <property type="term" value="P:leukocyte tethering or rolling"/>
    <property type="evidence" value="ECO:0007669"/>
    <property type="project" value="TreeGrafter"/>
</dbReference>
<dbReference type="Pfam" id="PF06365">
    <property type="entry name" value="CD34_antigen"/>
    <property type="match status" value="1"/>
</dbReference>